<evidence type="ECO:0000259" key="3">
    <source>
        <dbReference type="Pfam" id="PF03372"/>
    </source>
</evidence>
<dbReference type="RefSeq" id="WP_132819431.1">
    <property type="nucleotide sequence ID" value="NZ_SMKI01000210.1"/>
</dbReference>
<dbReference type="InterPro" id="IPR051916">
    <property type="entry name" value="GPI-anchor_lipid_remodeler"/>
</dbReference>
<evidence type="ECO:0000256" key="1">
    <source>
        <dbReference type="SAM" id="MobiDB-lite"/>
    </source>
</evidence>
<keyword evidence="2" id="KW-0472">Membrane</keyword>
<keyword evidence="2" id="KW-1133">Transmembrane helix</keyword>
<dbReference type="SUPFAM" id="SSF56219">
    <property type="entry name" value="DNase I-like"/>
    <property type="match status" value="1"/>
</dbReference>
<proteinExistence type="predicted"/>
<sequence>MTRTALVGVTTLVVLEILRLAGTAFGDAATVGLPLVVASAALGAGPVAWWLGRRRALPAALGALAVLRLLVQLPALRSLFLVALAAALAVVTLLLAARRAGARRTGRAVALAVAADVALRLPLDLVDPIRRGGGWGHLPAVAGGGWTVALLLVAALGVLARGLYLTTPSAGPLRPPGEAVRALATAAPWGRPGGRIPATALLGPAVGLYAVLLASPGYLAGQADLSTTVAGLWTAVGALLGVAVLSLPAAAQPDWSAPVVPAALAVGVLGLVLLPAWAAVPATLLALATLPAALRRALPLTLPGPVTAHAAAAALVAMLLAVPHRPPFPGWVFPVLAALAVAWVASRVILVPTPLPRPFLPVVLATLLLAAPPLAGALRAGPEPLSTDTAGGMYRLLSWNVHQAVARDGELDPGAVLDVIRGSRAQVVLLQEVPRGRVGSGGFDLVGWLERRLDVTAVWSPERDRQTGNVILTSLPVLDSATGELASDRSYAAADLRLTDGETARVVTAHGSPFPDVFERLLDVTGDGTHTVLAGDLNALPGSAEIEATAAAGLHSAQDQAPDPEVRDRDTAVDPDRRVDWILGARDISFGDFAVDDTDASDHLPLTVTVYLD</sequence>
<dbReference type="AlphaFoldDB" id="A0A4R4TE88"/>
<dbReference type="GO" id="GO:0003824">
    <property type="term" value="F:catalytic activity"/>
    <property type="evidence" value="ECO:0007669"/>
    <property type="project" value="InterPro"/>
</dbReference>
<dbReference type="PANTHER" id="PTHR14859:SF1">
    <property type="entry name" value="PGAP2-INTERACTING PROTEIN"/>
    <property type="match status" value="1"/>
</dbReference>
<feature type="domain" description="Endonuclease/exonuclease/phosphatase" evidence="3">
    <location>
        <begin position="397"/>
        <end position="603"/>
    </location>
</feature>
<dbReference type="Pfam" id="PF03372">
    <property type="entry name" value="Exo_endo_phos"/>
    <property type="match status" value="1"/>
</dbReference>
<keyword evidence="2" id="KW-0812">Transmembrane</keyword>
<dbReference type="PANTHER" id="PTHR14859">
    <property type="entry name" value="CALCOFLUOR WHITE HYPERSENSITIVE PROTEIN PRECURSOR"/>
    <property type="match status" value="1"/>
</dbReference>
<dbReference type="EMBL" id="SMKI01000210">
    <property type="protein sequence ID" value="TDC73203.1"/>
    <property type="molecule type" value="Genomic_DNA"/>
</dbReference>
<dbReference type="GO" id="GO:0006506">
    <property type="term" value="P:GPI anchor biosynthetic process"/>
    <property type="evidence" value="ECO:0007669"/>
    <property type="project" value="TreeGrafter"/>
</dbReference>
<name>A0A4R4TE88_9ACTN</name>
<feature type="transmembrane region" description="Helical" evidence="2">
    <location>
        <begin position="198"/>
        <end position="220"/>
    </location>
</feature>
<feature type="transmembrane region" description="Helical" evidence="2">
    <location>
        <begin position="263"/>
        <end position="288"/>
    </location>
</feature>
<feature type="transmembrane region" description="Helical" evidence="2">
    <location>
        <begin position="56"/>
        <end position="73"/>
    </location>
</feature>
<evidence type="ECO:0000313" key="5">
    <source>
        <dbReference type="Proteomes" id="UP000295345"/>
    </source>
</evidence>
<dbReference type="InterPro" id="IPR036691">
    <property type="entry name" value="Endo/exonu/phosph_ase_sf"/>
</dbReference>
<feature type="transmembrane region" description="Helical" evidence="2">
    <location>
        <begin position="140"/>
        <end position="164"/>
    </location>
</feature>
<dbReference type="InterPro" id="IPR005135">
    <property type="entry name" value="Endo/exonuclease/phosphatase"/>
</dbReference>
<dbReference type="Proteomes" id="UP000295345">
    <property type="component" value="Unassembled WGS sequence"/>
</dbReference>
<feature type="transmembrane region" description="Helical" evidence="2">
    <location>
        <begin position="300"/>
        <end position="322"/>
    </location>
</feature>
<keyword evidence="5" id="KW-1185">Reference proteome</keyword>
<feature type="transmembrane region" description="Helical" evidence="2">
    <location>
        <begin position="232"/>
        <end position="251"/>
    </location>
</feature>
<organism evidence="4 5">
    <name type="scientific">Streptomyces hainanensis</name>
    <dbReference type="NCBI Taxonomy" id="402648"/>
    <lineage>
        <taxon>Bacteria</taxon>
        <taxon>Bacillati</taxon>
        <taxon>Actinomycetota</taxon>
        <taxon>Actinomycetes</taxon>
        <taxon>Kitasatosporales</taxon>
        <taxon>Streptomycetaceae</taxon>
        <taxon>Streptomyces</taxon>
    </lineage>
</organism>
<gene>
    <name evidence="4" type="ORF">E1283_19775</name>
</gene>
<evidence type="ECO:0000313" key="4">
    <source>
        <dbReference type="EMBL" id="TDC73203.1"/>
    </source>
</evidence>
<feature type="transmembrane region" description="Helical" evidence="2">
    <location>
        <begin position="328"/>
        <end position="346"/>
    </location>
</feature>
<accession>A0A4R4TE88</accession>
<dbReference type="OrthoDB" id="155529at2"/>
<evidence type="ECO:0000256" key="2">
    <source>
        <dbReference type="SAM" id="Phobius"/>
    </source>
</evidence>
<dbReference type="GO" id="GO:0016020">
    <property type="term" value="C:membrane"/>
    <property type="evidence" value="ECO:0007669"/>
    <property type="project" value="GOC"/>
</dbReference>
<protein>
    <recommendedName>
        <fullName evidence="3">Endonuclease/exonuclease/phosphatase domain-containing protein</fullName>
    </recommendedName>
</protein>
<dbReference type="Gene3D" id="3.60.10.10">
    <property type="entry name" value="Endonuclease/exonuclease/phosphatase"/>
    <property type="match status" value="1"/>
</dbReference>
<feature type="transmembrane region" description="Helical" evidence="2">
    <location>
        <begin position="358"/>
        <end position="378"/>
    </location>
</feature>
<feature type="transmembrane region" description="Helical" evidence="2">
    <location>
        <begin position="79"/>
        <end position="97"/>
    </location>
</feature>
<feature type="region of interest" description="Disordered" evidence="1">
    <location>
        <begin position="553"/>
        <end position="572"/>
    </location>
</feature>
<reference evidence="4 5" key="1">
    <citation type="submission" date="2019-03" db="EMBL/GenBank/DDBJ databases">
        <title>Draft genome sequences of novel Actinobacteria.</title>
        <authorList>
            <person name="Sahin N."/>
            <person name="Ay H."/>
            <person name="Saygin H."/>
        </authorList>
    </citation>
    <scope>NUCLEOTIDE SEQUENCE [LARGE SCALE GENOMIC DNA]</scope>
    <source>
        <strain evidence="4 5">DSM 41900</strain>
    </source>
</reference>
<feature type="transmembrane region" description="Helical" evidence="2">
    <location>
        <begin position="31"/>
        <end position="51"/>
    </location>
</feature>
<comment type="caution">
    <text evidence="4">The sequence shown here is derived from an EMBL/GenBank/DDBJ whole genome shotgun (WGS) entry which is preliminary data.</text>
</comment>